<evidence type="ECO:0000256" key="6">
    <source>
        <dbReference type="ARBA" id="ARBA00022927"/>
    </source>
</evidence>
<dbReference type="SMART" id="SM00913">
    <property type="entry name" value="IBN_N"/>
    <property type="match status" value="1"/>
</dbReference>
<dbReference type="GO" id="GO:0031267">
    <property type="term" value="F:small GTPase binding"/>
    <property type="evidence" value="ECO:0007669"/>
    <property type="project" value="InterPro"/>
</dbReference>
<dbReference type="InterPro" id="IPR058669">
    <property type="entry name" value="TPR_IPO7/11-like"/>
</dbReference>
<accession>A0A8B8E154</accession>
<evidence type="ECO:0000313" key="11">
    <source>
        <dbReference type="Proteomes" id="UP000694844"/>
    </source>
</evidence>
<dbReference type="InterPro" id="IPR013598">
    <property type="entry name" value="Exportin-1/Importin-b-like"/>
</dbReference>
<dbReference type="PROSITE" id="PS50166">
    <property type="entry name" value="IMPORTIN_B_NT"/>
    <property type="match status" value="1"/>
</dbReference>
<dbReference type="Pfam" id="PF08389">
    <property type="entry name" value="Xpo1"/>
    <property type="match status" value="1"/>
</dbReference>
<dbReference type="Proteomes" id="UP000694844">
    <property type="component" value="Chromosome 1"/>
</dbReference>
<evidence type="ECO:0000256" key="4">
    <source>
        <dbReference type="ARBA" id="ARBA00022448"/>
    </source>
</evidence>
<dbReference type="GO" id="GO:0005829">
    <property type="term" value="C:cytosol"/>
    <property type="evidence" value="ECO:0007669"/>
    <property type="project" value="TreeGrafter"/>
</dbReference>
<dbReference type="AlphaFoldDB" id="A0A8B8E154"/>
<dbReference type="FunFam" id="1.25.10.10:FF:000813">
    <property type="entry name" value="D-Importin 7/RanBP7"/>
    <property type="match status" value="1"/>
</dbReference>
<reference evidence="12" key="2">
    <citation type="submission" date="2025-08" db="UniProtKB">
        <authorList>
            <consortium name="RefSeq"/>
        </authorList>
    </citation>
    <scope>IDENTIFICATION</scope>
    <source>
        <tissue evidence="12">Whole sample</tissue>
    </source>
</reference>
<feature type="coiled-coil region" evidence="8">
    <location>
        <begin position="1000"/>
        <end position="1027"/>
    </location>
</feature>
<dbReference type="KEGG" id="cvn:111131148"/>
<keyword evidence="8" id="KW-0175">Coiled coil</keyword>
<feature type="region of interest" description="Disordered" evidence="9">
    <location>
        <begin position="936"/>
        <end position="955"/>
    </location>
</feature>
<keyword evidence="4" id="KW-0813">Transport</keyword>
<dbReference type="RefSeq" id="XP_022334252.1">
    <property type="nucleotide sequence ID" value="XM_022478544.1"/>
</dbReference>
<dbReference type="GO" id="GO:0005635">
    <property type="term" value="C:nuclear envelope"/>
    <property type="evidence" value="ECO:0007669"/>
    <property type="project" value="TreeGrafter"/>
</dbReference>
<keyword evidence="11" id="KW-1185">Reference proteome</keyword>
<evidence type="ECO:0000256" key="8">
    <source>
        <dbReference type="SAM" id="Coils"/>
    </source>
</evidence>
<dbReference type="PANTHER" id="PTHR10997:SF18">
    <property type="entry name" value="D-IMPORTIN 7_RANBP7"/>
    <property type="match status" value="1"/>
</dbReference>
<dbReference type="Gene3D" id="1.25.10.10">
    <property type="entry name" value="Leucine-rich Repeat Variant"/>
    <property type="match status" value="1"/>
</dbReference>
<dbReference type="OrthoDB" id="760868at2759"/>
<dbReference type="InterPro" id="IPR011989">
    <property type="entry name" value="ARM-like"/>
</dbReference>
<feature type="compositionally biased region" description="Acidic residues" evidence="9">
    <location>
        <begin position="941"/>
        <end position="955"/>
    </location>
</feature>
<dbReference type="InterPro" id="IPR001494">
    <property type="entry name" value="Importin-beta_N"/>
</dbReference>
<keyword evidence="7" id="KW-0539">Nucleus</keyword>
<dbReference type="SUPFAM" id="SSF48371">
    <property type="entry name" value="ARM repeat"/>
    <property type="match status" value="1"/>
</dbReference>
<protein>
    <submittedName>
        <fullName evidence="12">Importin-7-like isoform X1</fullName>
    </submittedName>
</protein>
<evidence type="ECO:0000256" key="3">
    <source>
        <dbReference type="ARBA" id="ARBA00007991"/>
    </source>
</evidence>
<organism evidence="11 12">
    <name type="scientific">Crassostrea virginica</name>
    <name type="common">Eastern oyster</name>
    <dbReference type="NCBI Taxonomy" id="6565"/>
    <lineage>
        <taxon>Eukaryota</taxon>
        <taxon>Metazoa</taxon>
        <taxon>Spiralia</taxon>
        <taxon>Lophotrochozoa</taxon>
        <taxon>Mollusca</taxon>
        <taxon>Bivalvia</taxon>
        <taxon>Autobranchia</taxon>
        <taxon>Pteriomorphia</taxon>
        <taxon>Ostreida</taxon>
        <taxon>Ostreoidea</taxon>
        <taxon>Ostreidae</taxon>
        <taxon>Crassostrea</taxon>
    </lineage>
</organism>
<evidence type="ECO:0000256" key="1">
    <source>
        <dbReference type="ARBA" id="ARBA00004123"/>
    </source>
</evidence>
<dbReference type="PANTHER" id="PTHR10997">
    <property type="entry name" value="IMPORTIN-7, 8, 11"/>
    <property type="match status" value="1"/>
</dbReference>
<evidence type="ECO:0000256" key="9">
    <source>
        <dbReference type="SAM" id="MobiDB-lite"/>
    </source>
</evidence>
<evidence type="ECO:0000256" key="5">
    <source>
        <dbReference type="ARBA" id="ARBA00022490"/>
    </source>
</evidence>
<comment type="subcellular location">
    <subcellularLocation>
        <location evidence="2">Cytoplasm</location>
    </subcellularLocation>
    <subcellularLocation>
        <location evidence="1">Nucleus</location>
    </subcellularLocation>
</comment>
<comment type="similarity">
    <text evidence="3">Belongs to the importin beta family.</text>
</comment>
<keyword evidence="5" id="KW-0963">Cytoplasm</keyword>
<feature type="compositionally biased region" description="Acidic residues" evidence="9">
    <location>
        <begin position="898"/>
        <end position="926"/>
    </location>
</feature>
<evidence type="ECO:0000259" key="10">
    <source>
        <dbReference type="PROSITE" id="PS50166"/>
    </source>
</evidence>
<dbReference type="InterPro" id="IPR016024">
    <property type="entry name" value="ARM-type_fold"/>
</dbReference>
<gene>
    <name evidence="12" type="primary">LOC111131148</name>
</gene>
<sequence>MDAGKLIEVLRATLDPNQREQAEQQLTEVHKIIGFSPILLQAIMSDQVDMPVRQAGVIYLKNMVTQFWQDREADKPGDPVPFSIHEHDRAAVRENIIEAIIHAPEPVRVQLCVCISHIIKHDYPGRWPNVPEKILLYIQSDNHSTWMGALMSLYQMVKVYEYKRPEERKILDDAMGVILPVVYQRLVSLMPDESEYAVLLQKQILKVFYAFIQNYLPLEVLTKEVFTLWMECVRQIVDRPVPEQTNQIDTDDRPELAWWKVKKWAVHILARVFERYGSPGNVTKEYTQFSEWYLKSFSGGIIQVLFKVLDQYRQKIYVAPRVLQQAVNYLNHGVSHAFSWKFMKPHMQGIIQEVIFPLMCHSDEDEELWNTDPQEYIRIKYDVFEDFLSPVIAAQTLFYSAASKRKEVLQKAMGFCMQVLTQPQVDPRQKDGALHMIGAVAEVILKGDQSYLFGTRKPRQHLRKIYKDQAEMLLATHVFPEFSSEHGFLRARAAWVLKHFCELKFKNEQNLKTSLEMVRQCLCVDKELPVRVEAAVALQVLLVEQEKAKDYIQPFVKPICLELLKVIRETENDDLTSVMQRIVITFDQEVTPLAVEMMTHLAETFAQVIEADMDSSEEKAITALGILNTMETILNVMENQKEILTQLEGIVLNVIGVILQKNIMDFYEEVLSLIYSLTSAQVSHHMWQVFAMLYEMFQKDGIDYFTDMMPALHNYITVDTPAFLSKPDHIQIIYNMCKQVMSAEIGEDAECHAAKLLEVILLQCPGQVDQVVPSFVELVLQRLTREVQTSELRTMCLQVVIAALYYNAPLLLETLTKLQIDNITGSILEQFLKQWLHDVDCFLGLHDRKICVLGLCSLINMGGSRPNEITQVGPQILPASLVLFQGLKRAYASKAQEENEDSDDEDDEDDDEVNEELASSEDEIDEEGAQYIEKLERAANNEDDDSDGEFTDDGTEETALESYQTPLDEETCAVDEYMIFKTVLQNLQGNDPNWYNSLISQLTEEQRKEVEEVFKLAEQRRAAAESRKIEERGGYIFQQTSVPASFNFGS</sequence>
<dbReference type="GeneID" id="111131148"/>
<dbReference type="Pfam" id="PF03810">
    <property type="entry name" value="IBN_N"/>
    <property type="match status" value="1"/>
</dbReference>
<dbReference type="Pfam" id="PF25758">
    <property type="entry name" value="TPR_IPO11"/>
    <property type="match status" value="1"/>
</dbReference>
<feature type="region of interest" description="Disordered" evidence="9">
    <location>
        <begin position="894"/>
        <end position="926"/>
    </location>
</feature>
<reference evidence="11" key="1">
    <citation type="submission" date="2024-06" db="UniProtKB">
        <authorList>
            <consortium name="RefSeq"/>
        </authorList>
    </citation>
    <scope>NUCLEOTIDE SEQUENCE [LARGE SCALE GENOMIC DNA]</scope>
</reference>
<feature type="domain" description="Importin N-terminal" evidence="10">
    <location>
        <begin position="22"/>
        <end position="102"/>
    </location>
</feature>
<dbReference type="GO" id="GO:0006606">
    <property type="term" value="P:protein import into nucleus"/>
    <property type="evidence" value="ECO:0007669"/>
    <property type="project" value="TreeGrafter"/>
</dbReference>
<evidence type="ECO:0000256" key="2">
    <source>
        <dbReference type="ARBA" id="ARBA00004496"/>
    </source>
</evidence>
<evidence type="ECO:0000256" key="7">
    <source>
        <dbReference type="ARBA" id="ARBA00023242"/>
    </source>
</evidence>
<keyword evidence="6" id="KW-0653">Protein transport</keyword>
<name>A0A8B8E154_CRAVI</name>
<proteinExistence type="inferred from homology"/>
<evidence type="ECO:0000313" key="12">
    <source>
        <dbReference type="RefSeq" id="XP_022334252.1"/>
    </source>
</evidence>